<comment type="caution">
    <text evidence="1">The sequence shown here is derived from an EMBL/GenBank/DDBJ whole genome shotgun (WGS) entry which is preliminary data.</text>
</comment>
<organism evidence="1 2">
    <name type="scientific">Camellia lanceoleosa</name>
    <dbReference type="NCBI Taxonomy" id="1840588"/>
    <lineage>
        <taxon>Eukaryota</taxon>
        <taxon>Viridiplantae</taxon>
        <taxon>Streptophyta</taxon>
        <taxon>Embryophyta</taxon>
        <taxon>Tracheophyta</taxon>
        <taxon>Spermatophyta</taxon>
        <taxon>Magnoliopsida</taxon>
        <taxon>eudicotyledons</taxon>
        <taxon>Gunneridae</taxon>
        <taxon>Pentapetalae</taxon>
        <taxon>asterids</taxon>
        <taxon>Ericales</taxon>
        <taxon>Theaceae</taxon>
        <taxon>Camellia</taxon>
    </lineage>
</organism>
<dbReference type="Proteomes" id="UP001060215">
    <property type="component" value="Chromosome 3"/>
</dbReference>
<name>A0ACC0IHL8_9ERIC</name>
<evidence type="ECO:0000313" key="1">
    <source>
        <dbReference type="EMBL" id="KAI8025143.1"/>
    </source>
</evidence>
<keyword evidence="2" id="KW-1185">Reference proteome</keyword>
<reference evidence="1 2" key="1">
    <citation type="journal article" date="2022" name="Plant J.">
        <title>Chromosome-level genome of Camellia lanceoleosa provides a valuable resource for understanding genome evolution and self-incompatibility.</title>
        <authorList>
            <person name="Gong W."/>
            <person name="Xiao S."/>
            <person name="Wang L."/>
            <person name="Liao Z."/>
            <person name="Chang Y."/>
            <person name="Mo W."/>
            <person name="Hu G."/>
            <person name="Li W."/>
            <person name="Zhao G."/>
            <person name="Zhu H."/>
            <person name="Hu X."/>
            <person name="Ji K."/>
            <person name="Xiang X."/>
            <person name="Song Q."/>
            <person name="Yuan D."/>
            <person name="Jin S."/>
            <person name="Zhang L."/>
        </authorList>
    </citation>
    <scope>NUCLEOTIDE SEQUENCE [LARGE SCALE GENOMIC DNA]</scope>
    <source>
        <strain evidence="1">SQ_2022a</strain>
    </source>
</reference>
<protein>
    <submittedName>
        <fullName evidence="1">Endo-1,4-beta-xylanase 5</fullName>
    </submittedName>
</protein>
<proteinExistence type="predicted"/>
<dbReference type="EMBL" id="CM045760">
    <property type="protein sequence ID" value="KAI8025143.1"/>
    <property type="molecule type" value="Genomic_DNA"/>
</dbReference>
<sequence length="758" mass="85745">MKIEENIILLLLLFSPLLSGSVVDALLYDYSATLECLENPHKPQYSGGIVVNPELDDGLKGWTVFGDAKIEHRASKGGNTFIVARHRHESLDSFSQKFQLEKGMFYTFSAWLQVSQGNAKVAAMFKTPSGFEHAGWVVAESGCWSMLKGGLVVNTSGPSHLYFESNNTLVEIWADSISLQPFTEKQWRSHQHQSIDKNRKSSVKLIAMDDKGNPLANATFSIKQQRPNFPFGCAMNKNILTNTGYQNWFRSRFRVTTFENEMKWYSTEFSRGREDYSVPDAMLRFASTNNIRVRGHNVFWDDPRFQPQWVKSLSSNDLLFAVNKRVNSIVPRYAGKVIAWDVENENLHFQFFESKLGPNASAMFFNDVHRLDPGAMLFLNDYNTIEQSGDVASSPASYLQKILQIRSGGYRGPMAIGLESHFSTPNIPYMRAAIDKLGATGLPIWLTEVDIQGPNQATFLDQVLREGYSHPRVNGIIIWAAWSPQGCYRMCLTDNNFRNLPTGEVVDRLIKEWSHSGLFAGTTDSNEGAARKDEEVKTVIIPHDPSHSQKVHCSQSLRHRQTLRPNPRHRVSPRQRRLHHYHHRQQVGLQTHLVTTERKQIQAIFNSVQLPFFYSTTFPLQIRASSGSSTLLKSGTVLPIKIHRDEENGKILNLVFVWADKGSKLKVDAPTVFKGEDVCPGLKKGGTLNRIRTTLKYICPAEHIPSKIEVDISNLDIEDKVFMHDIKVHPSLKLLSKYESIPICKVVAMTLENSKPAL</sequence>
<gene>
    <name evidence="1" type="ORF">LOK49_LG02G03343</name>
</gene>
<evidence type="ECO:0000313" key="2">
    <source>
        <dbReference type="Proteomes" id="UP001060215"/>
    </source>
</evidence>
<accession>A0ACC0IHL8</accession>